<dbReference type="EMBL" id="JARJLG010000062">
    <property type="protein sequence ID" value="KAJ7756034.1"/>
    <property type="molecule type" value="Genomic_DNA"/>
</dbReference>
<dbReference type="SUPFAM" id="SSF48403">
    <property type="entry name" value="Ankyrin repeat"/>
    <property type="match status" value="2"/>
</dbReference>
<keyword evidence="1" id="KW-0677">Repeat</keyword>
<keyword evidence="2 3" id="KW-0040">ANK repeat</keyword>
<dbReference type="PROSITE" id="PS50297">
    <property type="entry name" value="ANK_REP_REGION"/>
    <property type="match status" value="6"/>
</dbReference>
<evidence type="ECO:0000256" key="1">
    <source>
        <dbReference type="ARBA" id="ARBA00022737"/>
    </source>
</evidence>
<dbReference type="InterPro" id="IPR056884">
    <property type="entry name" value="NPHP3-like_N"/>
</dbReference>
<comment type="caution">
    <text evidence="6">The sequence shown here is derived from an EMBL/GenBank/DDBJ whole genome shotgun (WGS) entry which is preliminary data.</text>
</comment>
<evidence type="ECO:0000256" key="4">
    <source>
        <dbReference type="SAM" id="MobiDB-lite"/>
    </source>
</evidence>
<accession>A0AAD7J354</accession>
<sequence>MSGSLDPGDFKRGSKTQDPPHLKSSRPEGSGLEVAVGILNVVIDATTNMPYINIITGCIQQLISLKKAFDDLTDRSITLIETIGEISLILARGLHQLEDSARHKVTKDLSHDLHKYQVMLDDARVIVEKWVSRKLPQRILRLSSFKSLAHGIESRLNRFRDTFSMARLISISIGQDILASHVRAISSSVTRMKLNDWLKPTDVGKSNQEAAKKRTPGTGSWLLQDRVEFSVWKYAPGSALWLYGISGCGKTVLSSAIVAEVRDREAPLAFFYFDTNNSEERTVAQLLSSLIMQLSVQAPHPDRTLEAQWAAHANGQHLPELSRLVELLYRILGEFTDDVYIILDALDESSERDEVLRVIHDVMAQEMEHLHLLLTSRPEVTRVMPALVRRAVPLDMEGCVTQDIESHIDNVLATDLRLSRWTDAWKLKIKSSLLEDANGMFRLVSLQLDQLRRCTHPLRRQQALSTMPTSLFDIYDRILDNIEDPYMLPDVHRVLAWLTYSASPMRLAEIIDAISFDFDASPLRFDPEARMDDTVLIEACAGLISVAEDPKDGVMTVKLAHSSVKEYVLSPERKCKITEETAQYLMASTCVGYLCSFNRALSSDADLKLYPLAEYSSRQWFIHLQKCAPTDSERLTPAVLELLQPHSPQYITLFRMALPGADNISIDWTRSIEETFHPLYVYAFIGHYPAVQALIAKGVEVNAPPRGEHYATALQAASFGGFFNVVTLLLHHNADANAQGGYYHTALQAASFQGSREVVQLLLQHDADINAQGGNDWTALHAASGQGHIEVVRLLLANGADLKAQGGRFWTALHAASTSGSVELVQLLLDEGLDANTEGGSECTALHAASIKGHLAVARLLLEHGADVNRECDKHDNKVDSKFMHWILRIGQRVWQCGGAYGTALQAASFAGSVEVVTLLLEHGADVNAKGGMYGSALQAGSISGSLDVVHLLLEGGADVNALGGFYGTALQAATYRTVELVRLLLDQGADVNAEGGCLWTALQAASSDGNMEIVALLLQRGAYVNIHGGYLGSALQAAATAASSNDALKLVELLIEKGADVNARGGRFGSALNIALQKGRQEIVETLLFHGAEKDENEVTVSDDCVVT</sequence>
<feature type="repeat" description="ANK" evidence="3">
    <location>
        <begin position="742"/>
        <end position="774"/>
    </location>
</feature>
<dbReference type="Pfam" id="PF24883">
    <property type="entry name" value="NPHP3_N"/>
    <property type="match status" value="1"/>
</dbReference>
<dbReference type="InterPro" id="IPR059179">
    <property type="entry name" value="MLKL-like_MCAfunc"/>
</dbReference>
<dbReference type="Proteomes" id="UP001215280">
    <property type="component" value="Unassembled WGS sequence"/>
</dbReference>
<dbReference type="PANTHER" id="PTHR24123">
    <property type="entry name" value="ANKYRIN REPEAT-CONTAINING"/>
    <property type="match status" value="1"/>
</dbReference>
<proteinExistence type="predicted"/>
<evidence type="ECO:0000256" key="2">
    <source>
        <dbReference type="ARBA" id="ARBA00023043"/>
    </source>
</evidence>
<organism evidence="6 7">
    <name type="scientific">Mycena maculata</name>
    <dbReference type="NCBI Taxonomy" id="230809"/>
    <lineage>
        <taxon>Eukaryota</taxon>
        <taxon>Fungi</taxon>
        <taxon>Dikarya</taxon>
        <taxon>Basidiomycota</taxon>
        <taxon>Agaricomycotina</taxon>
        <taxon>Agaricomycetes</taxon>
        <taxon>Agaricomycetidae</taxon>
        <taxon>Agaricales</taxon>
        <taxon>Marasmiineae</taxon>
        <taxon>Mycenaceae</taxon>
        <taxon>Mycena</taxon>
    </lineage>
</organism>
<reference evidence="6" key="1">
    <citation type="submission" date="2023-03" db="EMBL/GenBank/DDBJ databases">
        <title>Massive genome expansion in bonnet fungi (Mycena s.s.) driven by repeated elements and novel gene families across ecological guilds.</title>
        <authorList>
            <consortium name="Lawrence Berkeley National Laboratory"/>
            <person name="Harder C.B."/>
            <person name="Miyauchi S."/>
            <person name="Viragh M."/>
            <person name="Kuo A."/>
            <person name="Thoen E."/>
            <person name="Andreopoulos B."/>
            <person name="Lu D."/>
            <person name="Skrede I."/>
            <person name="Drula E."/>
            <person name="Henrissat B."/>
            <person name="Morin E."/>
            <person name="Kohler A."/>
            <person name="Barry K."/>
            <person name="LaButti K."/>
            <person name="Morin E."/>
            <person name="Salamov A."/>
            <person name="Lipzen A."/>
            <person name="Mereny Z."/>
            <person name="Hegedus B."/>
            <person name="Baldrian P."/>
            <person name="Stursova M."/>
            <person name="Weitz H."/>
            <person name="Taylor A."/>
            <person name="Grigoriev I.V."/>
            <person name="Nagy L.G."/>
            <person name="Martin F."/>
            <person name="Kauserud H."/>
        </authorList>
    </citation>
    <scope>NUCLEOTIDE SEQUENCE</scope>
    <source>
        <strain evidence="6">CBHHK188m</strain>
    </source>
</reference>
<feature type="repeat" description="ANK" evidence="3">
    <location>
        <begin position="808"/>
        <end position="840"/>
    </location>
</feature>
<name>A0AAD7J354_9AGAR</name>
<dbReference type="AlphaFoldDB" id="A0AAD7J354"/>
<feature type="repeat" description="ANK" evidence="3">
    <location>
        <begin position="900"/>
        <end position="932"/>
    </location>
</feature>
<dbReference type="Gene3D" id="1.25.40.20">
    <property type="entry name" value="Ankyrin repeat-containing domain"/>
    <property type="match status" value="4"/>
</dbReference>
<feature type="domain" description="NACHT" evidence="5">
    <location>
        <begin position="238"/>
        <end position="378"/>
    </location>
</feature>
<dbReference type="CDD" id="cd21037">
    <property type="entry name" value="MLKL_NTD"/>
    <property type="match status" value="1"/>
</dbReference>
<dbReference type="Pfam" id="PF00023">
    <property type="entry name" value="Ank"/>
    <property type="match status" value="1"/>
</dbReference>
<feature type="repeat" description="ANK" evidence="3">
    <location>
        <begin position="936"/>
        <end position="965"/>
    </location>
</feature>
<dbReference type="InterPro" id="IPR007111">
    <property type="entry name" value="NACHT_NTPase"/>
</dbReference>
<evidence type="ECO:0000256" key="3">
    <source>
        <dbReference type="PROSITE-ProRule" id="PRU00023"/>
    </source>
</evidence>
<dbReference type="PANTHER" id="PTHR24123:SF33">
    <property type="entry name" value="PROTEIN HOS4"/>
    <property type="match status" value="1"/>
</dbReference>
<dbReference type="InterPro" id="IPR002110">
    <property type="entry name" value="Ankyrin_rpt"/>
</dbReference>
<dbReference type="Pfam" id="PF12796">
    <property type="entry name" value="Ank_2"/>
    <property type="match status" value="4"/>
</dbReference>
<dbReference type="InterPro" id="IPR054471">
    <property type="entry name" value="GPIID_WHD"/>
</dbReference>
<dbReference type="PROSITE" id="PS50837">
    <property type="entry name" value="NACHT"/>
    <property type="match status" value="1"/>
</dbReference>
<evidence type="ECO:0000259" key="5">
    <source>
        <dbReference type="PROSITE" id="PS50837"/>
    </source>
</evidence>
<feature type="repeat" description="ANK" evidence="3">
    <location>
        <begin position="775"/>
        <end position="807"/>
    </location>
</feature>
<feature type="repeat" description="ANK" evidence="3">
    <location>
        <begin position="841"/>
        <end position="873"/>
    </location>
</feature>
<dbReference type="InterPro" id="IPR027417">
    <property type="entry name" value="P-loop_NTPase"/>
</dbReference>
<gene>
    <name evidence="6" type="ORF">DFH07DRAFT_820875</name>
</gene>
<dbReference type="InterPro" id="IPR036770">
    <property type="entry name" value="Ankyrin_rpt-contain_sf"/>
</dbReference>
<dbReference type="SUPFAM" id="SSF52540">
    <property type="entry name" value="P-loop containing nucleoside triphosphate hydrolases"/>
    <property type="match status" value="1"/>
</dbReference>
<feature type="repeat" description="ANK" evidence="3">
    <location>
        <begin position="1001"/>
        <end position="1030"/>
    </location>
</feature>
<keyword evidence="7" id="KW-1185">Reference proteome</keyword>
<feature type="region of interest" description="Disordered" evidence="4">
    <location>
        <begin position="1"/>
        <end position="28"/>
    </location>
</feature>
<dbReference type="Pfam" id="PF22939">
    <property type="entry name" value="WHD_GPIID"/>
    <property type="match status" value="1"/>
</dbReference>
<dbReference type="PROSITE" id="PS50088">
    <property type="entry name" value="ANK_REPEAT"/>
    <property type="match status" value="8"/>
</dbReference>
<evidence type="ECO:0000313" key="6">
    <source>
        <dbReference type="EMBL" id="KAJ7756034.1"/>
    </source>
</evidence>
<dbReference type="PRINTS" id="PR01415">
    <property type="entry name" value="ANKYRIN"/>
</dbReference>
<feature type="repeat" description="ANK" evidence="3">
    <location>
        <begin position="1031"/>
        <end position="1067"/>
    </location>
</feature>
<protein>
    <submittedName>
        <fullName evidence="6">Ankyrin repeat-containing domain protein</fullName>
    </submittedName>
</protein>
<dbReference type="InterPro" id="IPR051165">
    <property type="entry name" value="Multifunctional_ANK_Repeat"/>
</dbReference>
<dbReference type="SMART" id="SM00248">
    <property type="entry name" value="ANK"/>
    <property type="match status" value="12"/>
</dbReference>
<dbReference type="Gene3D" id="3.40.50.300">
    <property type="entry name" value="P-loop containing nucleotide triphosphate hydrolases"/>
    <property type="match status" value="1"/>
</dbReference>
<evidence type="ECO:0000313" key="7">
    <source>
        <dbReference type="Proteomes" id="UP001215280"/>
    </source>
</evidence>